<keyword evidence="3" id="KW-1185">Reference proteome</keyword>
<dbReference type="RefSeq" id="WP_045672666.1">
    <property type="nucleotide sequence ID" value="NZ_CP011058.1"/>
</dbReference>
<evidence type="ECO:0000256" key="1">
    <source>
        <dbReference type="SAM" id="Phobius"/>
    </source>
</evidence>
<keyword evidence="1" id="KW-1133">Transmembrane helix</keyword>
<proteinExistence type="predicted"/>
<feature type="transmembrane region" description="Helical" evidence="1">
    <location>
        <begin position="48"/>
        <end position="73"/>
    </location>
</feature>
<dbReference type="Pfam" id="PF11118">
    <property type="entry name" value="DUF2627"/>
    <property type="match status" value="1"/>
</dbReference>
<keyword evidence="1" id="KW-0812">Transmembrane</keyword>
<dbReference type="OrthoDB" id="2989757at2"/>
<keyword evidence="1" id="KW-0472">Membrane</keyword>
<protein>
    <recommendedName>
        <fullName evidence="4">DUF2627 domain-containing protein</fullName>
    </recommendedName>
</protein>
<dbReference type="PROSITE" id="PS51257">
    <property type="entry name" value="PROKAR_LIPOPROTEIN"/>
    <property type="match status" value="1"/>
</dbReference>
<evidence type="ECO:0008006" key="4">
    <source>
        <dbReference type="Google" id="ProtNLM"/>
    </source>
</evidence>
<sequence length="94" mass="10684">MKLVISRFIAVLVLVIPGIVACIGFLKMKDSTFSYFAQFGDDRIVPEFNWFMFIAGFVMFAAGIGFIGGWIFFRDRKHNYVAAKFNKKRSGSNV</sequence>
<organism evidence="2 3">
    <name type="scientific">Paenibacillus beijingensis</name>
    <dbReference type="NCBI Taxonomy" id="1126833"/>
    <lineage>
        <taxon>Bacteria</taxon>
        <taxon>Bacillati</taxon>
        <taxon>Bacillota</taxon>
        <taxon>Bacilli</taxon>
        <taxon>Bacillales</taxon>
        <taxon>Paenibacillaceae</taxon>
        <taxon>Paenibacillus</taxon>
    </lineage>
</organism>
<evidence type="ECO:0000313" key="2">
    <source>
        <dbReference type="EMBL" id="AJY77241.1"/>
    </source>
</evidence>
<dbReference type="PATRIC" id="fig|1126833.4.peg.5533"/>
<accession>A0A0D5NPQ8</accession>
<dbReference type="Proteomes" id="UP000032633">
    <property type="component" value="Chromosome"/>
</dbReference>
<reference evidence="3" key="2">
    <citation type="submission" date="2015-03" db="EMBL/GenBank/DDBJ databases">
        <title>Genome sequence of Paenibacillus beijingensis strain DSM 24997T.</title>
        <authorList>
            <person name="Kwak Y."/>
            <person name="Shin J.-H."/>
        </authorList>
    </citation>
    <scope>NUCLEOTIDE SEQUENCE [LARGE SCALE GENOMIC DNA]</scope>
    <source>
        <strain evidence="3">DSM 24997</strain>
    </source>
</reference>
<name>A0A0D5NPQ8_9BACL</name>
<dbReference type="HOGENOM" id="CLU_181504_0_0_9"/>
<feature type="transmembrane region" description="Helical" evidence="1">
    <location>
        <begin position="7"/>
        <end position="28"/>
    </location>
</feature>
<dbReference type="AlphaFoldDB" id="A0A0D5NPQ8"/>
<dbReference type="InterPro" id="IPR020138">
    <property type="entry name" value="Uncharacterised_YqzF"/>
</dbReference>
<dbReference type="KEGG" id="pbj:VN24_25165"/>
<dbReference type="EMBL" id="CP011058">
    <property type="protein sequence ID" value="AJY77241.1"/>
    <property type="molecule type" value="Genomic_DNA"/>
</dbReference>
<gene>
    <name evidence="2" type="ORF">VN24_25165</name>
</gene>
<evidence type="ECO:0000313" key="3">
    <source>
        <dbReference type="Proteomes" id="UP000032633"/>
    </source>
</evidence>
<reference evidence="2 3" key="1">
    <citation type="journal article" date="2015" name="J. Biotechnol.">
        <title>Complete genome sequence of Paenibacillus beijingensis 7188(T) (=DSM 24997(T)), a novel rhizobacterium from jujube garden soil.</title>
        <authorList>
            <person name="Kwak Y."/>
            <person name="Shin J.H."/>
        </authorList>
    </citation>
    <scope>NUCLEOTIDE SEQUENCE [LARGE SCALE GENOMIC DNA]</scope>
    <source>
        <strain evidence="2 3">DSM 24997</strain>
    </source>
</reference>
<dbReference type="STRING" id="1126833.VN24_25165"/>